<evidence type="ECO:0000256" key="1">
    <source>
        <dbReference type="SAM" id="MobiDB-lite"/>
    </source>
</evidence>
<evidence type="ECO:0008006" key="6">
    <source>
        <dbReference type="Google" id="ProtNLM"/>
    </source>
</evidence>
<keyword evidence="2" id="KW-1133">Transmembrane helix</keyword>
<keyword evidence="3" id="KW-0732">Signal</keyword>
<dbReference type="RefSeq" id="WP_272735294.1">
    <property type="nucleotide sequence ID" value="NZ_CP116942.1"/>
</dbReference>
<keyword evidence="2" id="KW-0812">Transmembrane</keyword>
<feature type="compositionally biased region" description="Low complexity" evidence="1">
    <location>
        <begin position="167"/>
        <end position="178"/>
    </location>
</feature>
<evidence type="ECO:0000313" key="4">
    <source>
        <dbReference type="EMBL" id="WCO65767.1"/>
    </source>
</evidence>
<evidence type="ECO:0000313" key="5">
    <source>
        <dbReference type="Proteomes" id="UP001216390"/>
    </source>
</evidence>
<feature type="transmembrane region" description="Helical" evidence="2">
    <location>
        <begin position="87"/>
        <end position="112"/>
    </location>
</feature>
<feature type="compositionally biased region" description="Acidic residues" evidence="1">
    <location>
        <begin position="157"/>
        <end position="166"/>
    </location>
</feature>
<dbReference type="Proteomes" id="UP001216390">
    <property type="component" value="Chromosome"/>
</dbReference>
<feature type="compositionally biased region" description="Low complexity" evidence="1">
    <location>
        <begin position="240"/>
        <end position="265"/>
    </location>
</feature>
<organism evidence="4 5">
    <name type="scientific">Iamia majanohamensis</name>
    <dbReference type="NCBI Taxonomy" id="467976"/>
    <lineage>
        <taxon>Bacteria</taxon>
        <taxon>Bacillati</taxon>
        <taxon>Actinomycetota</taxon>
        <taxon>Acidimicrobiia</taxon>
        <taxon>Acidimicrobiales</taxon>
        <taxon>Iamiaceae</taxon>
        <taxon>Iamia</taxon>
    </lineage>
</organism>
<accession>A0AAF0BST5</accession>
<gene>
    <name evidence="4" type="ORF">PO878_14790</name>
</gene>
<dbReference type="AlphaFoldDB" id="A0AAF0BST5"/>
<feature type="chain" id="PRO_5042195251" description="Fe-S oxidoreductase" evidence="3">
    <location>
        <begin position="24"/>
        <end position="440"/>
    </location>
</feature>
<evidence type="ECO:0000256" key="3">
    <source>
        <dbReference type="SAM" id="SignalP"/>
    </source>
</evidence>
<evidence type="ECO:0000256" key="2">
    <source>
        <dbReference type="SAM" id="Phobius"/>
    </source>
</evidence>
<feature type="compositionally biased region" description="Pro residues" evidence="1">
    <location>
        <begin position="283"/>
        <end position="303"/>
    </location>
</feature>
<feature type="region of interest" description="Disordered" evidence="1">
    <location>
        <begin position="39"/>
        <end position="64"/>
    </location>
</feature>
<feature type="region of interest" description="Disordered" evidence="1">
    <location>
        <begin position="153"/>
        <end position="228"/>
    </location>
</feature>
<feature type="signal peptide" evidence="3">
    <location>
        <begin position="1"/>
        <end position="23"/>
    </location>
</feature>
<protein>
    <recommendedName>
        <fullName evidence="6">Fe-S oxidoreductase</fullName>
    </recommendedName>
</protein>
<dbReference type="EMBL" id="CP116942">
    <property type="protein sequence ID" value="WCO65767.1"/>
    <property type="molecule type" value="Genomic_DNA"/>
</dbReference>
<feature type="compositionally biased region" description="Low complexity" evidence="1">
    <location>
        <begin position="39"/>
        <end position="54"/>
    </location>
</feature>
<feature type="compositionally biased region" description="Basic residues" evidence="1">
    <location>
        <begin position="366"/>
        <end position="375"/>
    </location>
</feature>
<feature type="region of interest" description="Disordered" evidence="1">
    <location>
        <begin position="240"/>
        <end position="440"/>
    </location>
</feature>
<name>A0AAF0BST5_9ACTN</name>
<reference evidence="4" key="1">
    <citation type="submission" date="2023-01" db="EMBL/GenBank/DDBJ databases">
        <title>The diversity of Class Acidimicrobiia in South China Sea sediment environments and the proposal of Iamia marina sp. nov., a novel species of the genus Iamia.</title>
        <authorList>
            <person name="He Y."/>
            <person name="Tian X."/>
        </authorList>
    </citation>
    <scope>NUCLEOTIDE SEQUENCE</scope>
    <source>
        <strain evidence="4">DSM 19957</strain>
    </source>
</reference>
<keyword evidence="5" id="KW-1185">Reference proteome</keyword>
<feature type="compositionally biased region" description="Pro residues" evidence="1">
    <location>
        <begin position="216"/>
        <end position="225"/>
    </location>
</feature>
<keyword evidence="2" id="KW-0472">Membrane</keyword>
<sequence length="440" mass="44170">MRRPLPPSLAALAATLAAVVALALPAAVAAAPGDLAAQTDTTVPAPTASTTPDPGAEGPTESTITGGEVVVDETEAAQDQADEDLQAVWVVVYALAAVAVGLLVLLVVYVRATNPERAAARREQRLLAARARAREEAGLPPEDPEVAAAAVAAEVGREDEPDEQDEVTGATATTAVDAPDADGEGGSRRRRRRPRQDAPALSLPGLEDEPTDASGPTPPIAPPAGPAVAPAAAGVLAVRAGAADAAEARARAGAPAPGAVPAAGPTAPPRPPDAPVRTRRSQAPPPAAVPPPRPPEGARPPAEPAEEPAAARPGRSDAEGDAASVPDLPPAVLSRQDDRDGSEGVKLITDPGAPSPAEVRPASAPRRPRRVKAPAKKLGTPDAERILVRPGQAPVRVPITPKPVDAVAGPVPDRAEGQADEADEPDPGAAEPSSEAGDGR</sequence>
<proteinExistence type="predicted"/>
<feature type="compositionally biased region" description="Low complexity" evidence="1">
    <location>
        <begin position="355"/>
        <end position="365"/>
    </location>
</feature>
<dbReference type="KEGG" id="ima:PO878_14790"/>